<dbReference type="Gene3D" id="3.30.360.10">
    <property type="entry name" value="Dihydrodipicolinate Reductase, domain 2"/>
    <property type="match status" value="1"/>
</dbReference>
<protein>
    <submittedName>
        <fullName evidence="4">Gfo/Idh/MocA family oxidoreductase</fullName>
    </submittedName>
</protein>
<name>A0ABP4LUZ5_9ACTN</name>
<evidence type="ECO:0000313" key="5">
    <source>
        <dbReference type="Proteomes" id="UP001501470"/>
    </source>
</evidence>
<dbReference type="PANTHER" id="PTHR43377:SF8">
    <property type="entry name" value="BLR3664 PROTEIN"/>
    <property type="match status" value="1"/>
</dbReference>
<dbReference type="Gene3D" id="3.40.50.720">
    <property type="entry name" value="NAD(P)-binding Rossmann-like Domain"/>
    <property type="match status" value="1"/>
</dbReference>
<sequence>MGSIGLRHARLLAESPGVRVAAFDAAPHGLQLPPAVEATLTIVSSFEELLDAAPDALVVATPDALHAPQAIEACRRGITVLVEKPVADSVAAAEELARVAAQSGARVLVGYVLRHYAVLRRVRELLADGAVGTPVSVHVNLGAYETLRVARNRFSETDRYRLPYDYSHEWDYLQWLLGPVAEVAAVARLAGDLPLRQDPNVINGVVAFDSGVTGTFHLDYVQEGQGRRLDVVGDRGTLRADLARGRVTVRAHADALTRSYDCSEERDVAFGRQLSHFLDVARGVAVPLVSVEDGLRALRVADAVVAACDGGGWRSVDVRI</sequence>
<comment type="similarity">
    <text evidence="1">Belongs to the Gfo/Idh/MocA family.</text>
</comment>
<dbReference type="InterPro" id="IPR004104">
    <property type="entry name" value="Gfo/Idh/MocA-like_OxRdtase_C"/>
</dbReference>
<evidence type="ECO:0000259" key="3">
    <source>
        <dbReference type="Pfam" id="PF02894"/>
    </source>
</evidence>
<dbReference type="EMBL" id="BAAAQD010000012">
    <property type="protein sequence ID" value="GAA1532086.1"/>
    <property type="molecule type" value="Genomic_DNA"/>
</dbReference>
<proteinExistence type="inferred from homology"/>
<dbReference type="Pfam" id="PF01408">
    <property type="entry name" value="GFO_IDH_MocA"/>
    <property type="match status" value="1"/>
</dbReference>
<dbReference type="Proteomes" id="UP001501470">
    <property type="component" value="Unassembled WGS sequence"/>
</dbReference>
<evidence type="ECO:0000259" key="2">
    <source>
        <dbReference type="Pfam" id="PF01408"/>
    </source>
</evidence>
<comment type="caution">
    <text evidence="4">The sequence shown here is derived from an EMBL/GenBank/DDBJ whole genome shotgun (WGS) entry which is preliminary data.</text>
</comment>
<keyword evidence="5" id="KW-1185">Reference proteome</keyword>
<accession>A0ABP4LUZ5</accession>
<feature type="domain" description="Gfo/Idh/MocA-like oxidoreductase C-terminal" evidence="3">
    <location>
        <begin position="123"/>
        <end position="313"/>
    </location>
</feature>
<feature type="domain" description="Gfo/Idh/MocA-like oxidoreductase N-terminal" evidence="2">
    <location>
        <begin position="2"/>
        <end position="111"/>
    </location>
</feature>
<evidence type="ECO:0000313" key="4">
    <source>
        <dbReference type="EMBL" id="GAA1532086.1"/>
    </source>
</evidence>
<evidence type="ECO:0000256" key="1">
    <source>
        <dbReference type="ARBA" id="ARBA00010928"/>
    </source>
</evidence>
<gene>
    <name evidence="4" type="ORF">GCM10009827_057340</name>
</gene>
<dbReference type="InterPro" id="IPR036291">
    <property type="entry name" value="NAD(P)-bd_dom_sf"/>
</dbReference>
<dbReference type="SUPFAM" id="SSF55347">
    <property type="entry name" value="Glyceraldehyde-3-phosphate dehydrogenase-like, C-terminal domain"/>
    <property type="match status" value="1"/>
</dbReference>
<organism evidence="4 5">
    <name type="scientific">Dactylosporangium maewongense</name>
    <dbReference type="NCBI Taxonomy" id="634393"/>
    <lineage>
        <taxon>Bacteria</taxon>
        <taxon>Bacillati</taxon>
        <taxon>Actinomycetota</taxon>
        <taxon>Actinomycetes</taxon>
        <taxon>Micromonosporales</taxon>
        <taxon>Micromonosporaceae</taxon>
        <taxon>Dactylosporangium</taxon>
    </lineage>
</organism>
<dbReference type="Pfam" id="PF02894">
    <property type="entry name" value="GFO_IDH_MocA_C"/>
    <property type="match status" value="1"/>
</dbReference>
<dbReference type="PANTHER" id="PTHR43377">
    <property type="entry name" value="BILIVERDIN REDUCTASE A"/>
    <property type="match status" value="1"/>
</dbReference>
<dbReference type="SUPFAM" id="SSF51735">
    <property type="entry name" value="NAD(P)-binding Rossmann-fold domains"/>
    <property type="match status" value="1"/>
</dbReference>
<dbReference type="InterPro" id="IPR000683">
    <property type="entry name" value="Gfo/Idh/MocA-like_OxRdtase_N"/>
</dbReference>
<dbReference type="InterPro" id="IPR051450">
    <property type="entry name" value="Gfo/Idh/MocA_Oxidoreductases"/>
</dbReference>
<reference evidence="5" key="1">
    <citation type="journal article" date="2019" name="Int. J. Syst. Evol. Microbiol.">
        <title>The Global Catalogue of Microorganisms (GCM) 10K type strain sequencing project: providing services to taxonomists for standard genome sequencing and annotation.</title>
        <authorList>
            <consortium name="The Broad Institute Genomics Platform"/>
            <consortium name="The Broad Institute Genome Sequencing Center for Infectious Disease"/>
            <person name="Wu L."/>
            <person name="Ma J."/>
        </authorList>
    </citation>
    <scope>NUCLEOTIDE SEQUENCE [LARGE SCALE GENOMIC DNA]</scope>
    <source>
        <strain evidence="5">JCM 15933</strain>
    </source>
</reference>